<evidence type="ECO:0000256" key="14">
    <source>
        <dbReference type="ARBA" id="ARBA00023136"/>
    </source>
</evidence>
<dbReference type="GO" id="GO:0006011">
    <property type="term" value="P:UDP-alpha-D-glucose metabolic process"/>
    <property type="evidence" value="ECO:0007669"/>
    <property type="project" value="InterPro"/>
</dbReference>
<proteinExistence type="inferred from homology"/>
<keyword evidence="10 16" id="KW-0808">Transferase</keyword>
<protein>
    <recommendedName>
        <fullName evidence="5 16">Cellulose synthase catalytic subunit [UDP-forming]</fullName>
        <ecNumber evidence="4 16">2.4.1.12</ecNumber>
    </recommendedName>
</protein>
<comment type="pathway">
    <text evidence="2 16">Glycan metabolism; bacterial cellulose biosynthesis.</text>
</comment>
<feature type="transmembrane region" description="Helical" evidence="16">
    <location>
        <begin position="408"/>
        <end position="430"/>
    </location>
</feature>
<dbReference type="InterPro" id="IPR001173">
    <property type="entry name" value="Glyco_trans_2-like"/>
</dbReference>
<evidence type="ECO:0000256" key="9">
    <source>
        <dbReference type="ARBA" id="ARBA00022676"/>
    </source>
</evidence>
<evidence type="ECO:0000256" key="3">
    <source>
        <dbReference type="ARBA" id="ARBA00006739"/>
    </source>
</evidence>
<keyword evidence="11 16" id="KW-0812">Transmembrane</keyword>
<evidence type="ECO:0000256" key="2">
    <source>
        <dbReference type="ARBA" id="ARBA00005186"/>
    </source>
</evidence>
<dbReference type="InterPro" id="IPR050321">
    <property type="entry name" value="Glycosyltr_2/OpgH_subfam"/>
</dbReference>
<comment type="subcellular location">
    <subcellularLocation>
        <location evidence="1">Cell inner membrane</location>
        <topology evidence="1">Multi-pass membrane protein</topology>
    </subcellularLocation>
</comment>
<gene>
    <name evidence="19" type="primary">wssB</name>
    <name evidence="19" type="ORF">ENKO_40950</name>
</gene>
<evidence type="ECO:0000256" key="12">
    <source>
        <dbReference type="ARBA" id="ARBA00022916"/>
    </source>
</evidence>
<evidence type="ECO:0000256" key="16">
    <source>
        <dbReference type="RuleBase" id="RU365020"/>
    </source>
</evidence>
<comment type="similarity">
    <text evidence="3">Belongs to the glycosyltransferase 2 family.</text>
</comment>
<evidence type="ECO:0000256" key="4">
    <source>
        <dbReference type="ARBA" id="ARBA00012539"/>
    </source>
</evidence>
<evidence type="ECO:0000256" key="13">
    <source>
        <dbReference type="ARBA" id="ARBA00022989"/>
    </source>
</evidence>
<feature type="transmembrane region" description="Helical" evidence="16">
    <location>
        <begin position="383"/>
        <end position="402"/>
    </location>
</feature>
<dbReference type="GO" id="GO:0005886">
    <property type="term" value="C:plasma membrane"/>
    <property type="evidence" value="ECO:0007669"/>
    <property type="project" value="UniProtKB-SubCell"/>
</dbReference>
<keyword evidence="8 16" id="KW-0973">c-di-GMP</keyword>
<keyword evidence="13 16" id="KW-1133">Transmembrane helix</keyword>
<dbReference type="InterPro" id="IPR003919">
    <property type="entry name" value="Cell_synth_A"/>
</dbReference>
<dbReference type="SUPFAM" id="SSF53448">
    <property type="entry name" value="Nucleotide-diphospho-sugar transferases"/>
    <property type="match status" value="1"/>
</dbReference>
<feature type="transmembrane region" description="Helical" evidence="16">
    <location>
        <begin position="84"/>
        <end position="106"/>
    </location>
</feature>
<dbReference type="Pfam" id="PF03552">
    <property type="entry name" value="Cellulose_synt"/>
    <property type="match status" value="1"/>
</dbReference>
<comment type="catalytic activity">
    <reaction evidence="15 16">
        <text>[(1-&gt;4)-beta-D-glucosyl](n) + UDP-alpha-D-glucose = [(1-&gt;4)-beta-D-glucosyl](n+1) + UDP + H(+)</text>
        <dbReference type="Rhea" id="RHEA:19929"/>
        <dbReference type="Rhea" id="RHEA-COMP:10033"/>
        <dbReference type="Rhea" id="RHEA-COMP:10034"/>
        <dbReference type="ChEBI" id="CHEBI:15378"/>
        <dbReference type="ChEBI" id="CHEBI:18246"/>
        <dbReference type="ChEBI" id="CHEBI:58223"/>
        <dbReference type="ChEBI" id="CHEBI:58885"/>
        <dbReference type="EC" id="2.4.1.12"/>
    </reaction>
</comment>
<evidence type="ECO:0000256" key="1">
    <source>
        <dbReference type="ARBA" id="ARBA00004429"/>
    </source>
</evidence>
<evidence type="ECO:0000313" key="20">
    <source>
        <dbReference type="Proteomes" id="UP000682928"/>
    </source>
</evidence>
<accession>A0AA86IUH2</accession>
<feature type="transmembrane region" description="Helical" evidence="16">
    <location>
        <begin position="494"/>
        <end position="512"/>
    </location>
</feature>
<feature type="transmembrane region" description="Helical" evidence="16">
    <location>
        <begin position="54"/>
        <end position="72"/>
    </location>
</feature>
<evidence type="ECO:0000256" key="5">
    <source>
        <dbReference type="ARBA" id="ARBA00018714"/>
    </source>
</evidence>
<dbReference type="EC" id="2.4.1.12" evidence="4 16"/>
<dbReference type="InterPro" id="IPR005150">
    <property type="entry name" value="Cellulose_synth"/>
</dbReference>
<dbReference type="Proteomes" id="UP000682928">
    <property type="component" value="Chromosome"/>
</dbReference>
<comment type="function">
    <text evidence="16">Catalytic subunit of cellulose synthase. It polymerizes uridine 5'-diphosphate glucose to cellulose.</text>
</comment>
<dbReference type="GO" id="GO:0035438">
    <property type="term" value="F:cyclic-di-GMP binding"/>
    <property type="evidence" value="ECO:0007669"/>
    <property type="project" value="InterPro"/>
</dbReference>
<dbReference type="Pfam" id="PF00535">
    <property type="entry name" value="Glycos_transf_2"/>
    <property type="match status" value="1"/>
</dbReference>
<comment type="cofactor">
    <cofactor evidence="16">
        <name>Mg(2+)</name>
        <dbReference type="ChEBI" id="CHEBI:18420"/>
    </cofactor>
</comment>
<dbReference type="NCBIfam" id="TIGR03030">
    <property type="entry name" value="CelA"/>
    <property type="match status" value="1"/>
</dbReference>
<evidence type="ECO:0000256" key="11">
    <source>
        <dbReference type="ARBA" id="ARBA00022692"/>
    </source>
</evidence>
<evidence type="ECO:0000256" key="10">
    <source>
        <dbReference type="ARBA" id="ARBA00022679"/>
    </source>
</evidence>
<dbReference type="RefSeq" id="WP_088222354.1">
    <property type="nucleotide sequence ID" value="NZ_AP024590.1"/>
</dbReference>
<feature type="domain" description="Glycosyltransferase 2-like" evidence="17">
    <location>
        <begin position="131"/>
        <end position="301"/>
    </location>
</feature>
<organism evidence="19 20">
    <name type="scientific">Enterobacter kobei</name>
    <dbReference type="NCBI Taxonomy" id="208224"/>
    <lineage>
        <taxon>Bacteria</taxon>
        <taxon>Pseudomonadati</taxon>
        <taxon>Pseudomonadota</taxon>
        <taxon>Gammaproteobacteria</taxon>
        <taxon>Enterobacterales</taxon>
        <taxon>Enterobacteriaceae</taxon>
        <taxon>Enterobacter</taxon>
        <taxon>Enterobacter cloacae complex</taxon>
    </lineage>
</organism>
<dbReference type="PANTHER" id="PTHR43867:SF2">
    <property type="entry name" value="CELLULOSE SYNTHASE CATALYTIC SUBUNIT A [UDP-FORMING]"/>
    <property type="match status" value="1"/>
</dbReference>
<dbReference type="PRINTS" id="PR01439">
    <property type="entry name" value="CELLSNTHASEA"/>
</dbReference>
<evidence type="ECO:0000259" key="17">
    <source>
        <dbReference type="Pfam" id="PF00535"/>
    </source>
</evidence>
<evidence type="ECO:0000256" key="6">
    <source>
        <dbReference type="ARBA" id="ARBA00022475"/>
    </source>
</evidence>
<dbReference type="Gene3D" id="3.90.550.10">
    <property type="entry name" value="Spore Coat Polysaccharide Biosynthesis Protein SpsA, Chain A"/>
    <property type="match status" value="1"/>
</dbReference>
<dbReference type="InterPro" id="IPR029044">
    <property type="entry name" value="Nucleotide-diphossugar_trans"/>
</dbReference>
<feature type="transmembrane region" description="Helical" evidence="16">
    <location>
        <begin position="524"/>
        <end position="545"/>
    </location>
</feature>
<keyword evidence="7 16" id="KW-0997">Cell inner membrane</keyword>
<evidence type="ECO:0000256" key="8">
    <source>
        <dbReference type="ARBA" id="ARBA00022636"/>
    </source>
</evidence>
<evidence type="ECO:0000256" key="7">
    <source>
        <dbReference type="ARBA" id="ARBA00022519"/>
    </source>
</evidence>
<dbReference type="CDD" id="cd06421">
    <property type="entry name" value="CESA_CelA_like"/>
    <property type="match status" value="1"/>
</dbReference>
<dbReference type="GO" id="GO:0030244">
    <property type="term" value="P:cellulose biosynthetic process"/>
    <property type="evidence" value="ECO:0007669"/>
    <property type="project" value="UniProtKB-KW"/>
</dbReference>
<keyword evidence="12 16" id="KW-0135">Cellulose biosynthesis</keyword>
<name>A0AA86IUH2_9ENTR</name>
<reference evidence="19" key="1">
    <citation type="submission" date="2021-04" db="EMBL/GenBank/DDBJ databases">
        <title>Difference and commonality of drug resistance evolution in various bacteria. and drug sensitivity profiles.</title>
        <authorList>
            <person name="Maeda T."/>
            <person name="Shibai A."/>
            <person name="Kawada K."/>
            <person name="Kotani H."/>
            <person name="Tarusawa Y."/>
            <person name="Tanabe K."/>
            <person name="Furusawa C."/>
        </authorList>
    </citation>
    <scope>NUCLEOTIDE SEQUENCE</scope>
    <source>
        <strain evidence="19">JCM 8580</strain>
    </source>
</reference>
<keyword evidence="14 16" id="KW-0472">Membrane</keyword>
<dbReference type="GO" id="GO:0016760">
    <property type="term" value="F:cellulose synthase (UDP-forming) activity"/>
    <property type="evidence" value="ECO:0007669"/>
    <property type="project" value="UniProtKB-EC"/>
</dbReference>
<dbReference type="SUPFAM" id="SSF141371">
    <property type="entry name" value="PilZ domain-like"/>
    <property type="match status" value="1"/>
</dbReference>
<feature type="domain" description="PilZ" evidence="18">
    <location>
        <begin position="550"/>
        <end position="645"/>
    </location>
</feature>
<keyword evidence="6 16" id="KW-1003">Cell membrane</keyword>
<dbReference type="Pfam" id="PF07238">
    <property type="entry name" value="PilZ"/>
    <property type="match status" value="1"/>
</dbReference>
<dbReference type="InterPro" id="IPR009875">
    <property type="entry name" value="PilZ_domain"/>
</dbReference>
<dbReference type="Gene3D" id="2.40.10.220">
    <property type="entry name" value="predicted glycosyltransferase like domains"/>
    <property type="match status" value="1"/>
</dbReference>
<evidence type="ECO:0000256" key="15">
    <source>
        <dbReference type="ARBA" id="ARBA00048682"/>
    </source>
</evidence>
<feature type="transmembrane region" description="Helical" evidence="16">
    <location>
        <begin position="30"/>
        <end position="47"/>
    </location>
</feature>
<sequence length="703" mass="80092">MKKFLFYLLVLALAPAAVLVIITPMDSQKQYIFGLISIGILFLMGFSKKRSISVIMIVMSILMSTRYMYFRVTQTLHFNSEIETILGMGLFLAELYIWIMLLLNYLQTIWPLKREIVPLPDDMNQWPTVDVYIPTYNESLEVVRDTVLAAQCIDYPKDKMKIYILDDGKRREFAVFAADAGVGYITRNEHSHAKAGNLNHAMKLTHGELITVFDCDHVATRIFLQATVGGFLKDPKLALVQTPHYFYSPDPFERNLSVGRNIPNEGQLFYGPIQQGNDNWNATFFCGSCAVIRRSALEEIGGFAVETVTEDAHTALKMQRLGWKSAFLDIPLAAGLATERLVLHVIQRTRWARGMTQIFRVDNPLFGRGLTIQQRLCYLSAMMYYQFALPRIAFVTAPLAYLLFNLNIIYSSASMVFAYALPHLFLAIYVNSRMNGRHRYSFWGEIYDLVLAFHLVLPTAVTMLFPKRGKFNVTDKGALLDVGYFDFRVVRPHLVVAILLAIAVTWGIIRAFAHDHFGVDPKVIALNVFWGLYSLIFLLAAIAVARETRQTRKTIRIDVTIPVLIHYASGISSRSETLDMSMGGCRIVAPDERHLNDEIEEVELLLQSGAISIPVKTMGVDGEFIRLMFAEDIPLARRRELVRVVLSRADAWINPPKPQDNPFRSMLTIMRCVFDLFWLTWKTRRETRRQRAVHNASQEDGSV</sequence>
<dbReference type="AlphaFoldDB" id="A0AA86IUH2"/>
<evidence type="ECO:0000259" key="18">
    <source>
        <dbReference type="Pfam" id="PF07238"/>
    </source>
</evidence>
<evidence type="ECO:0000313" key="19">
    <source>
        <dbReference type="EMBL" id="BCU57501.1"/>
    </source>
</evidence>
<dbReference type="PANTHER" id="PTHR43867">
    <property type="entry name" value="CELLULOSE SYNTHASE CATALYTIC SUBUNIT A [UDP-FORMING]"/>
    <property type="match status" value="1"/>
</dbReference>
<keyword evidence="9 16" id="KW-0328">Glycosyltransferase</keyword>
<dbReference type="EMBL" id="AP024590">
    <property type="protein sequence ID" value="BCU57501.1"/>
    <property type="molecule type" value="Genomic_DNA"/>
</dbReference>